<dbReference type="InterPro" id="IPR032287">
    <property type="entry name" value="DUF4838"/>
</dbReference>
<accession>A0A931E764</accession>
<dbReference type="Gene3D" id="3.30.379.10">
    <property type="entry name" value="Chitobiase/beta-hexosaminidase domain 2-like"/>
    <property type="match status" value="1"/>
</dbReference>
<evidence type="ECO:0000313" key="3">
    <source>
        <dbReference type="EMBL" id="MBF5028010.1"/>
    </source>
</evidence>
<dbReference type="RefSeq" id="WP_194739933.1">
    <property type="nucleotide sequence ID" value="NZ_JADKYY010000013.1"/>
</dbReference>
<dbReference type="Proteomes" id="UP000694480">
    <property type="component" value="Unassembled WGS sequence"/>
</dbReference>
<sequence length="741" mass="84415">MNQEVRNYILPFCLVLLTMLVSPSLAAQNTKISEPGKALFYLSVDTLEESDLPHPAFILQDYLLQVTGNEFPIVQETAPRAQSIRLELNPKPHEMYRLSVGPEKILLQAASLKTLNKAVYHFIEESLGCRKWAPGEKAQCPTTPELYIKNRPDTSFSPSFAYRDVYSLGYKDPEYLQWHGLHTLDEQWGLWGHSYNKLVSPKLFATHPQWFGLYRGKRLPNQLCLTHPGVFQHAVKSLGRIIADNPQARYFSIGANDDLGHCECAGCSAINKREGSVSGTLVDFTNRLARHFPKTTFSILAYQATKFAPRHTALEKNVVVFLSTIDIYRSRAVPTERSAALLRSLLLDWKSKASQIFVWDYYTQFTNYLVPFPDDAHIGENLAYYQSQGATGIFAQMAGDTYNDSAELKSYVLAKTLWDASLKTQDVRREFIEGYYREAAPYIMEYHQLLHSFAQKSGARLDIYGSPVSHFGDYLHPTNLTQLHALVSKAQEATSDPVVRARLERLALSLDYTKLQHARIYGFDAHGLFVKDRSGHYQIDPQWKPLVEGFVSKAQKYSVKEISEGGDSPAGYKAKWDYIFSRGVPQNLAHGASVHFSAPWVEDYPAKRQRTLTDGMYGFSNFSYNWLLFSQHVTMTLDLGERRHVKTIETSFLENQRRFIFLPEKILLEVSSNGKNFVPMEGVDGFEARQNASVATYLQRFEIHSKIRYIRLTAHPLSTLPKFSQPSQRKPLIATDEIWVQ</sequence>
<reference evidence="3" key="1">
    <citation type="submission" date="2020-11" db="EMBL/GenBank/DDBJ databases">
        <title>Genome seq and assembly of Planobacterium sp.</title>
        <authorList>
            <person name="Chhetri G."/>
        </authorList>
    </citation>
    <scope>NUCLEOTIDE SEQUENCE</scope>
    <source>
        <strain evidence="3">GCR5</strain>
    </source>
</reference>
<dbReference type="EMBL" id="JADKYY010000013">
    <property type="protein sequence ID" value="MBF5028010.1"/>
    <property type="molecule type" value="Genomic_DNA"/>
</dbReference>
<protein>
    <submittedName>
        <fullName evidence="3">DUF4838 domain-containing protein</fullName>
    </submittedName>
</protein>
<dbReference type="GO" id="GO:0016787">
    <property type="term" value="F:hydrolase activity"/>
    <property type="evidence" value="ECO:0007669"/>
    <property type="project" value="UniProtKB-KW"/>
</dbReference>
<feature type="signal peptide" evidence="2">
    <location>
        <begin position="1"/>
        <end position="26"/>
    </location>
</feature>
<gene>
    <name evidence="3" type="ORF">IC612_09395</name>
</gene>
<keyword evidence="4" id="KW-1185">Reference proteome</keyword>
<dbReference type="GO" id="GO:0005975">
    <property type="term" value="P:carbohydrate metabolic process"/>
    <property type="evidence" value="ECO:0007669"/>
    <property type="project" value="UniProtKB-ARBA"/>
</dbReference>
<evidence type="ECO:0000313" key="4">
    <source>
        <dbReference type="Proteomes" id="UP000694480"/>
    </source>
</evidence>
<evidence type="ECO:0000256" key="1">
    <source>
        <dbReference type="ARBA" id="ARBA00022801"/>
    </source>
</evidence>
<dbReference type="InterPro" id="IPR029018">
    <property type="entry name" value="Hex-like_dom2"/>
</dbReference>
<dbReference type="PANTHER" id="PTHR47406">
    <property type="entry name" value="COAGULATION FACTOR 5/8 TYPE, C-TERMINAL"/>
    <property type="match status" value="1"/>
</dbReference>
<evidence type="ECO:0000256" key="2">
    <source>
        <dbReference type="SAM" id="SignalP"/>
    </source>
</evidence>
<dbReference type="PANTHER" id="PTHR47406:SF2">
    <property type="entry name" value="ALPHA GLUCURONIDASE N-TERMINAL DOMAIN-CONTAINING PROTEIN"/>
    <property type="match status" value="1"/>
</dbReference>
<dbReference type="Gene3D" id="2.60.120.260">
    <property type="entry name" value="Galactose-binding domain-like"/>
    <property type="match status" value="1"/>
</dbReference>
<feature type="chain" id="PRO_5037311984" evidence="2">
    <location>
        <begin position="27"/>
        <end position="741"/>
    </location>
</feature>
<dbReference type="AlphaFoldDB" id="A0A931E764"/>
<comment type="caution">
    <text evidence="3">The sequence shown here is derived from an EMBL/GenBank/DDBJ whole genome shotgun (WGS) entry which is preliminary data.</text>
</comment>
<keyword evidence="1" id="KW-0378">Hydrolase</keyword>
<name>A0A931E764_9FLAO</name>
<dbReference type="Pfam" id="PF16126">
    <property type="entry name" value="DUF4838"/>
    <property type="match status" value="1"/>
</dbReference>
<organism evidence="3 4">
    <name type="scientific">Planobacterium oryzisoli</name>
    <dbReference type="NCBI Taxonomy" id="2771435"/>
    <lineage>
        <taxon>Bacteria</taxon>
        <taxon>Pseudomonadati</taxon>
        <taxon>Bacteroidota</taxon>
        <taxon>Flavobacteriia</taxon>
        <taxon>Flavobacteriales</taxon>
        <taxon>Weeksellaceae</taxon>
        <taxon>Chryseobacterium group</taxon>
        <taxon>Chryseobacterium</taxon>
    </lineage>
</organism>
<proteinExistence type="predicted"/>
<keyword evidence="2" id="KW-0732">Signal</keyword>